<name>A0A317X2H6_9EURO</name>
<dbReference type="EMBL" id="MSFL01000001">
    <property type="protein sequence ID" value="PWY92555.1"/>
    <property type="molecule type" value="Genomic_DNA"/>
</dbReference>
<gene>
    <name evidence="2" type="ORF">BO70DRAFT_13606</name>
</gene>
<feature type="compositionally biased region" description="Polar residues" evidence="1">
    <location>
        <begin position="1"/>
        <end position="11"/>
    </location>
</feature>
<feature type="region of interest" description="Disordered" evidence="1">
    <location>
        <begin position="1"/>
        <end position="21"/>
    </location>
</feature>
<evidence type="ECO:0000313" key="3">
    <source>
        <dbReference type="Proteomes" id="UP000247233"/>
    </source>
</evidence>
<accession>A0A317X2H6</accession>
<protein>
    <submittedName>
        <fullName evidence="2">Uncharacterized protein</fullName>
    </submittedName>
</protein>
<dbReference type="AlphaFoldDB" id="A0A317X2H6"/>
<dbReference type="RefSeq" id="XP_025404294.1">
    <property type="nucleotide sequence ID" value="XM_025538087.1"/>
</dbReference>
<dbReference type="VEuPathDB" id="FungiDB:BO70DRAFT_13606"/>
<dbReference type="Proteomes" id="UP000247233">
    <property type="component" value="Unassembled WGS sequence"/>
</dbReference>
<proteinExistence type="predicted"/>
<sequence>MSTVHSPQSTVRPPLRSAPEPEMVRSSLTEFLIQPYFSSFIYYLLSTGPVHPPSFLSGIKSRQVKKKKASKFQASK</sequence>
<reference evidence="2 3" key="1">
    <citation type="submission" date="2016-12" db="EMBL/GenBank/DDBJ databases">
        <title>The genomes of Aspergillus section Nigri reveals drivers in fungal speciation.</title>
        <authorList>
            <consortium name="DOE Joint Genome Institute"/>
            <person name="Vesth T.C."/>
            <person name="Nybo J."/>
            <person name="Theobald S."/>
            <person name="Brandl J."/>
            <person name="Frisvad J.C."/>
            <person name="Nielsen K.F."/>
            <person name="Lyhne E.K."/>
            <person name="Kogle M.E."/>
            <person name="Kuo A."/>
            <person name="Riley R."/>
            <person name="Clum A."/>
            <person name="Nolan M."/>
            <person name="Lipzen A."/>
            <person name="Salamov A."/>
            <person name="Henrissat B."/>
            <person name="Wiebenga A."/>
            <person name="De Vries R.P."/>
            <person name="Grigoriev I.V."/>
            <person name="Mortensen U.H."/>
            <person name="Andersen M.R."/>
            <person name="Baker S.E."/>
        </authorList>
    </citation>
    <scope>NUCLEOTIDE SEQUENCE [LARGE SCALE GENOMIC DNA]</scope>
    <source>
        <strain evidence="2 3">CBS 117.55</strain>
    </source>
</reference>
<dbReference type="GeneID" id="37060324"/>
<comment type="caution">
    <text evidence="2">The sequence shown here is derived from an EMBL/GenBank/DDBJ whole genome shotgun (WGS) entry which is preliminary data.</text>
</comment>
<evidence type="ECO:0000256" key="1">
    <source>
        <dbReference type="SAM" id="MobiDB-lite"/>
    </source>
</evidence>
<organism evidence="2 3">
    <name type="scientific">Aspergillus heteromorphus CBS 117.55</name>
    <dbReference type="NCBI Taxonomy" id="1448321"/>
    <lineage>
        <taxon>Eukaryota</taxon>
        <taxon>Fungi</taxon>
        <taxon>Dikarya</taxon>
        <taxon>Ascomycota</taxon>
        <taxon>Pezizomycotina</taxon>
        <taxon>Eurotiomycetes</taxon>
        <taxon>Eurotiomycetidae</taxon>
        <taxon>Eurotiales</taxon>
        <taxon>Aspergillaceae</taxon>
        <taxon>Aspergillus</taxon>
        <taxon>Aspergillus subgen. Circumdati</taxon>
    </lineage>
</organism>
<evidence type="ECO:0000313" key="2">
    <source>
        <dbReference type="EMBL" id="PWY92555.1"/>
    </source>
</evidence>
<keyword evidence="3" id="KW-1185">Reference proteome</keyword>